<evidence type="ECO:0000256" key="1">
    <source>
        <dbReference type="ARBA" id="ARBA00004141"/>
    </source>
</evidence>
<dbReference type="PROSITE" id="PS50850">
    <property type="entry name" value="MFS"/>
    <property type="match status" value="1"/>
</dbReference>
<feature type="domain" description="Major facilitator superfamily (MFS) profile" evidence="6">
    <location>
        <begin position="37"/>
        <end position="475"/>
    </location>
</feature>
<dbReference type="InterPro" id="IPR036259">
    <property type="entry name" value="MFS_trans_sf"/>
</dbReference>
<keyword evidence="2 5" id="KW-0812">Transmembrane</keyword>
<keyword evidence="4 5" id="KW-0472">Membrane</keyword>
<dbReference type="Pfam" id="PF00083">
    <property type="entry name" value="Sugar_tr"/>
    <property type="match status" value="1"/>
</dbReference>
<feature type="transmembrane region" description="Helical" evidence="5">
    <location>
        <begin position="307"/>
        <end position="329"/>
    </location>
</feature>
<evidence type="ECO:0000256" key="3">
    <source>
        <dbReference type="ARBA" id="ARBA00022989"/>
    </source>
</evidence>
<feature type="transmembrane region" description="Helical" evidence="5">
    <location>
        <begin position="335"/>
        <end position="357"/>
    </location>
</feature>
<evidence type="ECO:0000259" key="6">
    <source>
        <dbReference type="PROSITE" id="PS50850"/>
    </source>
</evidence>
<dbReference type="Proteomes" id="UP001652740">
    <property type="component" value="Unplaced"/>
</dbReference>
<feature type="transmembrane region" description="Helical" evidence="5">
    <location>
        <begin position="134"/>
        <end position="152"/>
    </location>
</feature>
<feature type="transmembrane region" description="Helical" evidence="5">
    <location>
        <begin position="192"/>
        <end position="215"/>
    </location>
</feature>
<evidence type="ECO:0000256" key="4">
    <source>
        <dbReference type="ARBA" id="ARBA00023136"/>
    </source>
</evidence>
<feature type="transmembrane region" description="Helical" evidence="5">
    <location>
        <begin position="221"/>
        <end position="241"/>
    </location>
</feature>
<dbReference type="KEGG" id="gmw:113509731"/>
<evidence type="ECO:0000256" key="5">
    <source>
        <dbReference type="SAM" id="Phobius"/>
    </source>
</evidence>
<feature type="transmembrane region" description="Helical" evidence="5">
    <location>
        <begin position="164"/>
        <end position="185"/>
    </location>
</feature>
<dbReference type="AlphaFoldDB" id="A0A6J1W7Y9"/>
<dbReference type="GeneID" id="113509731"/>
<dbReference type="GO" id="GO:0016020">
    <property type="term" value="C:membrane"/>
    <property type="evidence" value="ECO:0007669"/>
    <property type="project" value="UniProtKB-SubCell"/>
</dbReference>
<sequence length="500" mass="55893">MEMREQNTDDNKKITTTEEKDVILRITGSFGKYQLWLCILIFINKFPVAFHQMAIIFLSPKVSYICTDTNTNNTCPCLNPSYDKTIFSTTMVSDFDLICSKKWLTSFAQTLFQLGTLIGSVLFGMAGDRFGRRIPLLVAVVLQVTMGIAAAFMPEYWSFTLVRFLIGASVGGTMVIGFVVVMEFVGTKYRDVVSALYQVPFNMGHMLLPVFSYFFRDFRHFQLSISIPTILLLCYFFLLPNSPRWLIAVKRTEESIHILERVAKVNGRPTEQIRTEVENHQKAIEKTQLKKGTLIDLVRTPNLRKNIMAMSFNWLTCSYCFYGVSQYVGQLSGNIFLNVAASASVTLLGTLLSIPLLKLFGRRTLVITFNFICACCLLILPMLSGGIGTVICASIGVVASFIVFVVVYLYCTELFPTVVRNAAVGFSSMMARVGSMIAPFVISLGDVAVWLPPLVFAILPLIAGFTTFLLPETKNCELMNTLEEGENFGKKSTSDKSIRI</sequence>
<comment type="subcellular location">
    <subcellularLocation>
        <location evidence="1">Membrane</location>
        <topology evidence="1">Multi-pass membrane protein</topology>
    </subcellularLocation>
</comment>
<evidence type="ECO:0000313" key="8">
    <source>
        <dbReference type="RefSeq" id="XP_026748938.2"/>
    </source>
</evidence>
<reference evidence="8" key="1">
    <citation type="submission" date="2025-08" db="UniProtKB">
        <authorList>
            <consortium name="RefSeq"/>
        </authorList>
    </citation>
    <scope>IDENTIFICATION</scope>
    <source>
        <tissue evidence="8">Whole larvae</tissue>
    </source>
</reference>
<keyword evidence="7" id="KW-1185">Reference proteome</keyword>
<name>A0A6J1W7Y9_GALME</name>
<dbReference type="Gene3D" id="1.20.1250.20">
    <property type="entry name" value="MFS general substrate transporter like domains"/>
    <property type="match status" value="1"/>
</dbReference>
<keyword evidence="3 5" id="KW-1133">Transmembrane helix</keyword>
<proteinExistence type="predicted"/>
<feature type="transmembrane region" description="Helical" evidence="5">
    <location>
        <begin position="387"/>
        <end position="410"/>
    </location>
</feature>
<feature type="transmembrane region" description="Helical" evidence="5">
    <location>
        <begin position="35"/>
        <end position="58"/>
    </location>
</feature>
<dbReference type="SUPFAM" id="SSF103473">
    <property type="entry name" value="MFS general substrate transporter"/>
    <property type="match status" value="1"/>
</dbReference>
<organism evidence="7 8">
    <name type="scientific">Galleria mellonella</name>
    <name type="common">Greater wax moth</name>
    <dbReference type="NCBI Taxonomy" id="7137"/>
    <lineage>
        <taxon>Eukaryota</taxon>
        <taxon>Metazoa</taxon>
        <taxon>Ecdysozoa</taxon>
        <taxon>Arthropoda</taxon>
        <taxon>Hexapoda</taxon>
        <taxon>Insecta</taxon>
        <taxon>Pterygota</taxon>
        <taxon>Neoptera</taxon>
        <taxon>Endopterygota</taxon>
        <taxon>Lepidoptera</taxon>
        <taxon>Glossata</taxon>
        <taxon>Ditrysia</taxon>
        <taxon>Pyraloidea</taxon>
        <taxon>Pyralidae</taxon>
        <taxon>Galleriinae</taxon>
        <taxon>Galleria</taxon>
    </lineage>
</organism>
<evidence type="ECO:0000256" key="2">
    <source>
        <dbReference type="ARBA" id="ARBA00022692"/>
    </source>
</evidence>
<dbReference type="PANTHER" id="PTHR24064">
    <property type="entry name" value="SOLUTE CARRIER FAMILY 22 MEMBER"/>
    <property type="match status" value="1"/>
</dbReference>
<dbReference type="InParanoid" id="A0A6J1W7Y9"/>
<feature type="transmembrane region" description="Helical" evidence="5">
    <location>
        <begin position="364"/>
        <end position="381"/>
    </location>
</feature>
<dbReference type="GO" id="GO:0022857">
    <property type="term" value="F:transmembrane transporter activity"/>
    <property type="evidence" value="ECO:0007669"/>
    <property type="project" value="InterPro"/>
</dbReference>
<evidence type="ECO:0000313" key="7">
    <source>
        <dbReference type="Proteomes" id="UP001652740"/>
    </source>
</evidence>
<dbReference type="InterPro" id="IPR005828">
    <property type="entry name" value="MFS_sugar_transport-like"/>
</dbReference>
<dbReference type="InterPro" id="IPR020846">
    <property type="entry name" value="MFS_dom"/>
</dbReference>
<gene>
    <name evidence="8" type="primary">LOC113509731</name>
</gene>
<feature type="transmembrane region" description="Helical" evidence="5">
    <location>
        <begin position="422"/>
        <end position="442"/>
    </location>
</feature>
<dbReference type="CDD" id="cd17317">
    <property type="entry name" value="MFS_SLC22"/>
    <property type="match status" value="1"/>
</dbReference>
<accession>A0A6J1W7Y9</accession>
<feature type="transmembrane region" description="Helical" evidence="5">
    <location>
        <begin position="448"/>
        <end position="470"/>
    </location>
</feature>
<protein>
    <submittedName>
        <fullName evidence="8">Organic cation transporter protein-like</fullName>
    </submittedName>
</protein>
<dbReference type="RefSeq" id="XP_026748938.2">
    <property type="nucleotide sequence ID" value="XM_026893137.3"/>
</dbReference>
<feature type="transmembrane region" description="Helical" evidence="5">
    <location>
        <begin position="110"/>
        <end position="127"/>
    </location>
</feature>